<name>A0A381ZDG0_9ZZZZ</name>
<dbReference type="AlphaFoldDB" id="A0A381ZDG0"/>
<accession>A0A381ZDG0</accession>
<reference evidence="1" key="1">
    <citation type="submission" date="2018-05" db="EMBL/GenBank/DDBJ databases">
        <authorList>
            <person name="Lanie J.A."/>
            <person name="Ng W.-L."/>
            <person name="Kazmierczak K.M."/>
            <person name="Andrzejewski T.M."/>
            <person name="Davidsen T.M."/>
            <person name="Wayne K.J."/>
            <person name="Tettelin H."/>
            <person name="Glass J.I."/>
            <person name="Rusch D."/>
            <person name="Podicherti R."/>
            <person name="Tsui H.-C.T."/>
            <person name="Winkler M.E."/>
        </authorList>
    </citation>
    <scope>NUCLEOTIDE SEQUENCE</scope>
</reference>
<feature type="non-terminal residue" evidence="1">
    <location>
        <position position="23"/>
    </location>
</feature>
<protein>
    <submittedName>
        <fullName evidence="1">Uncharacterized protein</fullName>
    </submittedName>
</protein>
<evidence type="ECO:0000313" key="1">
    <source>
        <dbReference type="EMBL" id="SVA87338.1"/>
    </source>
</evidence>
<proteinExistence type="predicted"/>
<sequence>MNIDYTVTALMFPAIPLLMSVYG</sequence>
<organism evidence="1">
    <name type="scientific">marine metagenome</name>
    <dbReference type="NCBI Taxonomy" id="408172"/>
    <lineage>
        <taxon>unclassified sequences</taxon>
        <taxon>metagenomes</taxon>
        <taxon>ecological metagenomes</taxon>
    </lineage>
</organism>
<gene>
    <name evidence="1" type="ORF">METZ01_LOCUS140192</name>
</gene>
<dbReference type="EMBL" id="UINC01020909">
    <property type="protein sequence ID" value="SVA87338.1"/>
    <property type="molecule type" value="Genomic_DNA"/>
</dbReference>